<accession>A0A6N8JPG7</accession>
<feature type="transmembrane region" description="Helical" evidence="1">
    <location>
        <begin position="253"/>
        <end position="277"/>
    </location>
</feature>
<dbReference type="GO" id="GO:0019645">
    <property type="term" value="P:anaerobic electron transport chain"/>
    <property type="evidence" value="ECO:0007669"/>
    <property type="project" value="InterPro"/>
</dbReference>
<feature type="transmembrane region" description="Helical" evidence="1">
    <location>
        <begin position="149"/>
        <end position="169"/>
    </location>
</feature>
<dbReference type="RefSeq" id="WP_160346704.1">
    <property type="nucleotide sequence ID" value="NZ_WSRR01000022.1"/>
</dbReference>
<feature type="transmembrane region" description="Helical" evidence="1">
    <location>
        <begin position="181"/>
        <end position="200"/>
    </location>
</feature>
<sequence>MSGFDSFSLALFTTLAPAGVVAFIVLALVRLTCRNHDEAVRVDRIIALPFAVTLIGFIASATHLGTPANALHVFSGVGTSPLSNEVLAAVIFLFLVGAYWMSAFKVNFPDCLARPWLTVACAAGLALIACTSLAYSARTVPTWDTPYTPANLILAACLAGPVLALPFLALARVRRRSIERALVVGAAAALVLGTASLAMQNVDLATIANNEVSALSLAPHYGLIIVAYAVLGALAVTAAGASLGRALAPRGVLALRIIATILALSGVFLVRTVFYALHMTVGF</sequence>
<feature type="transmembrane region" description="Helical" evidence="1">
    <location>
        <begin position="116"/>
        <end position="137"/>
    </location>
</feature>
<dbReference type="OrthoDB" id="3177921at2"/>
<keyword evidence="3" id="KW-1185">Reference proteome</keyword>
<dbReference type="Pfam" id="PF04976">
    <property type="entry name" value="DmsC"/>
    <property type="match status" value="1"/>
</dbReference>
<evidence type="ECO:0000256" key="1">
    <source>
        <dbReference type="SAM" id="Phobius"/>
    </source>
</evidence>
<dbReference type="PANTHER" id="PTHR38095">
    <property type="entry name" value="ANAEROBIC DIMETHYL SULFOXIDE REDUCTASE CHAIN YNFH"/>
    <property type="match status" value="1"/>
</dbReference>
<keyword evidence="1" id="KW-0812">Transmembrane</keyword>
<dbReference type="Proteomes" id="UP000463388">
    <property type="component" value="Unassembled WGS sequence"/>
</dbReference>
<reference evidence="2 3" key="1">
    <citation type="submission" date="2019-12" db="EMBL/GenBank/DDBJ databases">
        <title>Microbes associate with the intestines of laboratory mice.</title>
        <authorList>
            <person name="Navarre W."/>
            <person name="Wong E."/>
        </authorList>
    </citation>
    <scope>NUCLEOTIDE SEQUENCE [LARGE SCALE GENOMIC DNA]</scope>
    <source>
        <strain evidence="2 3">NM66_B29</strain>
    </source>
</reference>
<keyword evidence="1" id="KW-1133">Transmembrane helix</keyword>
<comment type="caution">
    <text evidence="2">The sequence shown here is derived from an EMBL/GenBank/DDBJ whole genome shotgun (WGS) entry which is preliminary data.</text>
</comment>
<dbReference type="GO" id="GO:0009390">
    <property type="term" value="C:dimethyl sulfoxide reductase complex"/>
    <property type="evidence" value="ECO:0007669"/>
    <property type="project" value="TreeGrafter"/>
</dbReference>
<evidence type="ECO:0000313" key="3">
    <source>
        <dbReference type="Proteomes" id="UP000463388"/>
    </source>
</evidence>
<dbReference type="GO" id="GO:0009389">
    <property type="term" value="F:dimethyl sulfoxide reductase activity"/>
    <property type="evidence" value="ECO:0007669"/>
    <property type="project" value="TreeGrafter"/>
</dbReference>
<dbReference type="EMBL" id="WSRR01000022">
    <property type="protein sequence ID" value="MVX61492.1"/>
    <property type="molecule type" value="Genomic_DNA"/>
</dbReference>
<organism evidence="2 3">
    <name type="scientific">Adlercreutzia mucosicola</name>
    <dbReference type="NCBI Taxonomy" id="580026"/>
    <lineage>
        <taxon>Bacteria</taxon>
        <taxon>Bacillati</taxon>
        <taxon>Actinomycetota</taxon>
        <taxon>Coriobacteriia</taxon>
        <taxon>Eggerthellales</taxon>
        <taxon>Eggerthellaceae</taxon>
        <taxon>Adlercreutzia</taxon>
    </lineage>
</organism>
<dbReference type="InterPro" id="IPR007059">
    <property type="entry name" value="DmsC"/>
</dbReference>
<dbReference type="PANTHER" id="PTHR38095:SF2">
    <property type="entry name" value="ANAEROBIC DIMETHYL SULFOXIDE REDUCTASE CHAIN C"/>
    <property type="match status" value="1"/>
</dbReference>
<proteinExistence type="predicted"/>
<feature type="transmembrane region" description="Helical" evidence="1">
    <location>
        <begin position="45"/>
        <end position="66"/>
    </location>
</feature>
<evidence type="ECO:0000313" key="2">
    <source>
        <dbReference type="EMBL" id="MVX61492.1"/>
    </source>
</evidence>
<protein>
    <submittedName>
        <fullName evidence="2">DMSO reductase</fullName>
    </submittedName>
</protein>
<dbReference type="AlphaFoldDB" id="A0A6N8JPG7"/>
<feature type="transmembrane region" description="Helical" evidence="1">
    <location>
        <begin position="86"/>
        <end position="104"/>
    </location>
</feature>
<dbReference type="GO" id="GO:0005886">
    <property type="term" value="C:plasma membrane"/>
    <property type="evidence" value="ECO:0007669"/>
    <property type="project" value="TreeGrafter"/>
</dbReference>
<keyword evidence="1" id="KW-0472">Membrane</keyword>
<gene>
    <name evidence="2" type="ORF">GKZ27_08500</name>
</gene>
<name>A0A6N8JPG7_9ACTN</name>
<feature type="transmembrane region" description="Helical" evidence="1">
    <location>
        <begin position="6"/>
        <end position="33"/>
    </location>
</feature>
<feature type="transmembrane region" description="Helical" evidence="1">
    <location>
        <begin position="220"/>
        <end position="241"/>
    </location>
</feature>